<dbReference type="AlphaFoldDB" id="A0A7S3NPS5"/>
<accession>A0A7S3NPS5</accession>
<feature type="signal peptide" evidence="1">
    <location>
        <begin position="1"/>
        <end position="24"/>
    </location>
</feature>
<gene>
    <name evidence="2" type="ORF">ALAG00032_LOCUS14973</name>
</gene>
<organism evidence="2">
    <name type="scientific">Aureoumbra lagunensis</name>
    <dbReference type="NCBI Taxonomy" id="44058"/>
    <lineage>
        <taxon>Eukaryota</taxon>
        <taxon>Sar</taxon>
        <taxon>Stramenopiles</taxon>
        <taxon>Ochrophyta</taxon>
        <taxon>Pelagophyceae</taxon>
        <taxon>Pelagomonadales</taxon>
        <taxon>Aureoumbra</taxon>
    </lineage>
</organism>
<evidence type="ECO:0000313" key="2">
    <source>
        <dbReference type="EMBL" id="CAE0374170.1"/>
    </source>
</evidence>
<proteinExistence type="predicted"/>
<name>A0A7S3NPS5_9STRA</name>
<evidence type="ECO:0000256" key="1">
    <source>
        <dbReference type="SAM" id="SignalP"/>
    </source>
</evidence>
<keyword evidence="1" id="KW-0732">Signal</keyword>
<reference evidence="2" key="1">
    <citation type="submission" date="2021-01" db="EMBL/GenBank/DDBJ databases">
        <authorList>
            <person name="Corre E."/>
            <person name="Pelletier E."/>
            <person name="Niang G."/>
            <person name="Scheremetjew M."/>
            <person name="Finn R."/>
            <person name="Kale V."/>
            <person name="Holt S."/>
            <person name="Cochrane G."/>
            <person name="Meng A."/>
            <person name="Brown T."/>
            <person name="Cohen L."/>
        </authorList>
    </citation>
    <scope>NUCLEOTIDE SEQUENCE</scope>
    <source>
        <strain evidence="2">CCMP1510</strain>
    </source>
</reference>
<protein>
    <submittedName>
        <fullName evidence="2">Uncharacterized protein</fullName>
    </submittedName>
</protein>
<feature type="chain" id="PRO_5031387384" evidence="1">
    <location>
        <begin position="25"/>
        <end position="364"/>
    </location>
</feature>
<dbReference type="EMBL" id="HBIJ01022839">
    <property type="protein sequence ID" value="CAE0374170.1"/>
    <property type="molecule type" value="Transcribed_RNA"/>
</dbReference>
<sequence length="364" mass="41722">MLGLKIISRHFIAVLLIYSKVAWSKNDERVVWITLRLGKEGISGWRRILSEVFVRAKSLGFGVITPCVRDSELVCCFGHVATASRFCDDEQIGHRKALEAAARRIELANKSPEIFPLHNVLDRAHDALELDSYFDTVILSRFAPHYTVANFFRRFSSMSQPFFMTTDQAENVSFWNQSFAQNILVLHDASKGIFTLRTPRPTKTIIENEAAHWLWLQNSEFPLRIAQSLYNTTIQFIQRRLRGDYDVLLWRAELGDPTATSACARALLVHTQNLQRLQNRTLLLISDVRANASKLWKHQPSVHTFRTLERLFALGVQKFDLLNDIHDIGQLGLIDQLLAAHASTLYTQRSDALFFAQQNKKKET</sequence>